<feature type="compositionally biased region" description="Polar residues" evidence="2">
    <location>
        <begin position="578"/>
        <end position="594"/>
    </location>
</feature>
<dbReference type="eggNOG" id="ENOG502QTY3">
    <property type="taxonomic scope" value="Eukaryota"/>
</dbReference>
<reference evidence="5" key="1">
    <citation type="submission" date="2018-03" db="EMBL/GenBank/DDBJ databases">
        <title>ARS-UCD1.2.</title>
        <authorList>
            <person name="Rosen B.D."/>
            <person name="Bickhart D.M."/>
            <person name="Koren S."/>
            <person name="Schnabel R.D."/>
            <person name="Hall R."/>
            <person name="Zimin A."/>
            <person name="Dreischer C."/>
            <person name="Schultheiss S."/>
            <person name="Schroeder S.G."/>
            <person name="Elsik C.G."/>
            <person name="Couldrey C."/>
            <person name="Liu G.E."/>
            <person name="Van Tassell C.P."/>
            <person name="Phillippy A.M."/>
            <person name="Smith T.P.L."/>
            <person name="Medrano J.F."/>
        </authorList>
    </citation>
    <scope>NUCLEOTIDE SEQUENCE [LARGE SCALE GENOMIC DNA]</scope>
    <source>
        <strain evidence="5">Hereford</strain>
    </source>
</reference>
<dbReference type="STRING" id="9913.ENSBTAP00000053423"/>
<dbReference type="PANTHER" id="PTHR28375">
    <property type="entry name" value="PROTEIN HINDERIN"/>
    <property type="match status" value="1"/>
</dbReference>
<gene>
    <name evidence="5" type="primary">FHOD3</name>
</gene>
<dbReference type="PaxDb" id="9913-ENSBTAP00000053423"/>
<feature type="compositionally biased region" description="Polar residues" evidence="2">
    <location>
        <begin position="884"/>
        <end position="910"/>
    </location>
</feature>
<accession>E1BP67</accession>
<feature type="region of interest" description="Disordered" evidence="2">
    <location>
        <begin position="258"/>
        <end position="295"/>
    </location>
</feature>
<reference evidence="5" key="3">
    <citation type="submission" date="2025-09" db="UniProtKB">
        <authorList>
            <consortium name="Ensembl"/>
        </authorList>
    </citation>
    <scope>IDENTIFICATION</scope>
    <source>
        <strain evidence="5">Hereford</strain>
    </source>
</reference>
<dbReference type="SMART" id="SM00498">
    <property type="entry name" value="FH2"/>
    <property type="match status" value="1"/>
</dbReference>
<evidence type="ECO:0000256" key="2">
    <source>
        <dbReference type="SAM" id="MobiDB-lite"/>
    </source>
</evidence>
<feature type="region of interest" description="Disordered" evidence="2">
    <location>
        <begin position="803"/>
        <end position="910"/>
    </location>
</feature>
<dbReference type="InterPro" id="IPR014767">
    <property type="entry name" value="DAD_dom"/>
</dbReference>
<dbReference type="InterPro" id="IPR032736">
    <property type="entry name" value="Hinderin"/>
</dbReference>
<dbReference type="Proteomes" id="UP000009136">
    <property type="component" value="Chromosome 24"/>
</dbReference>
<dbReference type="Pfam" id="PF02181">
    <property type="entry name" value="FH2"/>
    <property type="match status" value="1"/>
</dbReference>
<feature type="coiled-coil region" evidence="1">
    <location>
        <begin position="726"/>
        <end position="767"/>
    </location>
</feature>
<reference evidence="5" key="2">
    <citation type="submission" date="2025-08" db="UniProtKB">
        <authorList>
            <consortium name="Ensembl"/>
        </authorList>
    </citation>
    <scope>IDENTIFICATION</scope>
    <source>
        <strain evidence="5">Hereford</strain>
    </source>
</reference>
<evidence type="ECO:0000256" key="1">
    <source>
        <dbReference type="SAM" id="Coils"/>
    </source>
</evidence>
<protein>
    <submittedName>
        <fullName evidence="5">Formin homology 2 domain containing 3</fullName>
    </submittedName>
</protein>
<dbReference type="InterPro" id="IPR015425">
    <property type="entry name" value="FH2_Formin"/>
</dbReference>
<dbReference type="InParanoid" id="E1BP67"/>
<dbReference type="PANTHER" id="PTHR28375:SF1">
    <property type="entry name" value="PROTEIN HINDERIN"/>
    <property type="match status" value="1"/>
</dbReference>
<proteinExistence type="predicted"/>
<feature type="region of interest" description="Disordered" evidence="2">
    <location>
        <begin position="370"/>
        <end position="394"/>
    </location>
</feature>
<dbReference type="InterPro" id="IPR042201">
    <property type="entry name" value="FH2_Formin_sf"/>
</dbReference>
<dbReference type="PROSITE" id="PS51444">
    <property type="entry name" value="FH2"/>
    <property type="match status" value="1"/>
</dbReference>
<feature type="region of interest" description="Disordered" evidence="2">
    <location>
        <begin position="317"/>
        <end position="352"/>
    </location>
</feature>
<keyword evidence="6" id="KW-1185">Reference proteome</keyword>
<organism evidence="5 6">
    <name type="scientific">Bos taurus</name>
    <name type="common">Bovine</name>
    <dbReference type="NCBI Taxonomy" id="9913"/>
    <lineage>
        <taxon>Eukaryota</taxon>
        <taxon>Metazoa</taxon>
        <taxon>Chordata</taxon>
        <taxon>Craniata</taxon>
        <taxon>Vertebrata</taxon>
        <taxon>Euteleostomi</taxon>
        <taxon>Mammalia</taxon>
        <taxon>Eutheria</taxon>
        <taxon>Laurasiatheria</taxon>
        <taxon>Artiodactyla</taxon>
        <taxon>Ruminantia</taxon>
        <taxon>Pecora</taxon>
        <taxon>Bovidae</taxon>
        <taxon>Bovinae</taxon>
        <taxon>Bos</taxon>
    </lineage>
</organism>
<dbReference type="GeneTree" id="ENSGT00940000154807"/>
<dbReference type="VEuPathDB" id="HostDB:ENSBTAG00000044087"/>
<dbReference type="AlphaFoldDB" id="E1BP67"/>
<dbReference type="Ensembl" id="ENSBTAT00000060964.4">
    <property type="protein sequence ID" value="ENSBTAP00000053423.4"/>
    <property type="gene ID" value="ENSBTAG00000021581.9"/>
</dbReference>
<dbReference type="PROSITE" id="PS51231">
    <property type="entry name" value="DAD"/>
    <property type="match status" value="1"/>
</dbReference>
<dbReference type="SUPFAM" id="SSF101447">
    <property type="entry name" value="Formin homology 2 domain (FH2 domain)"/>
    <property type="match status" value="1"/>
</dbReference>
<evidence type="ECO:0000259" key="4">
    <source>
        <dbReference type="PROSITE" id="PS51444"/>
    </source>
</evidence>
<feature type="compositionally biased region" description="Polar residues" evidence="2">
    <location>
        <begin position="824"/>
        <end position="841"/>
    </location>
</feature>
<name>E1BP67_BOVIN</name>
<evidence type="ECO:0000313" key="5">
    <source>
        <dbReference type="Ensembl" id="ENSBTAP00000053423.4"/>
    </source>
</evidence>
<dbReference type="Pfam" id="PF15369">
    <property type="entry name" value="KIAA1328"/>
    <property type="match status" value="1"/>
</dbReference>
<feature type="coiled-coil region" evidence="1">
    <location>
        <begin position="455"/>
        <end position="514"/>
    </location>
</feature>
<evidence type="ECO:0000259" key="3">
    <source>
        <dbReference type="PROSITE" id="PS51231"/>
    </source>
</evidence>
<feature type="region of interest" description="Disordered" evidence="2">
    <location>
        <begin position="567"/>
        <end position="594"/>
    </location>
</feature>
<dbReference type="HOGENOM" id="CLU_1574380_0_0_1"/>
<keyword evidence="1" id="KW-0175">Coiled coil</keyword>
<feature type="compositionally biased region" description="Basic residues" evidence="2">
    <location>
        <begin position="260"/>
        <end position="274"/>
    </location>
</feature>
<dbReference type="Gene3D" id="1.20.58.2220">
    <property type="entry name" value="Formin, FH2 domain"/>
    <property type="match status" value="1"/>
</dbReference>
<sequence>MIPTEEEKQKIQEAQLANPEVPLGSAEQFLLTLSSISELSARLHLWAFKMDYETTEKEVAEPLMDLKEGIDQLENNKTLGFILSTLLAIGNFLNGTNAKAFELSYLEKVPEVKDTVHKQSLLHHVCTMVVENFPDSSDLYSEIGAVTRSAKVDFDQLQDNLCQMERRCKASWDHLKAIAKHEMKPVLKQRMSEFLKDCAERIIILKIVHRRIINRFHSFLLFMGHPPYAIREVNINKFCRIISEFALEYRTTRERVLQQKQKRANHRERNKTRGKMITDSGKFSGGSPAPLSQPQGLSYAEDAAEHENMKAVLKTSSPAVEDATPALGVRTRSRASRGSASSWTMGMDDSPNVTDDAADEIMDRIVKSATQVPSQRVVPRERKRSRANRKSRISTEGNIRSRHKMVNPKADVKLKTSRVTTTPVSMEYLKGAGDSVDEQSFCRGEIKSASLKDLCLEDKRRIANLIKELARVSEEKEVTEERLKAEQESFEKKIRQLEEQNELIIKEREALQLQYKECQELLSLYQKYLSEQQEKLTMSVSELGAAKMQEQQVSNRKSTLPSASLELDGSYLSVPKPQINTQTKQRPKSANQDSALESLVEFRNNSLKPATLHYSKENMGKVPSETRTFNYRSPGKKLVDAVPTEKAPPKELKMKECQHLQAPPSGQCCGHGLSENADHVYESHPTNMGPQHSKTHLDSCRYCGLSWASLMHGHGALPPNENDIRKQLSEDRRQQLMLQKMELEIEKERLQHLLAQQETKLLLKQQQLHQSRLDYNWLRTQAVFKSRELVANKEITKPRELSLDVNGSGSGPSLLKSECDDWTLGTSPSSKKCQDSTNSGASRRDKKTVGFQSQMEDDALWTSQKKDACRSQRGTVAEVRKDASTSPMTTGSQKELVTPATSSSQQDGSRYETSLLDLVQSLSPKTASKPRPHRSREGGSWNHRTCRLSPLKSTWNKTRAGSTPEDLEENQILEDIFFI</sequence>
<feature type="domain" description="DAD" evidence="3">
    <location>
        <begin position="355"/>
        <end position="387"/>
    </location>
</feature>
<feature type="domain" description="FH2" evidence="4">
    <location>
        <begin position="1"/>
        <end position="275"/>
    </location>
</feature>
<feature type="compositionally biased region" description="Basic residues" evidence="2">
    <location>
        <begin position="381"/>
        <end position="392"/>
    </location>
</feature>
<dbReference type="FunCoup" id="E1BP67">
    <property type="interactions" value="1842"/>
</dbReference>
<dbReference type="Bgee" id="ENSBTAG00000044087">
    <property type="expression patterns" value="Expressed in semen and 106 other cell types or tissues"/>
</dbReference>
<evidence type="ECO:0000313" key="6">
    <source>
        <dbReference type="Proteomes" id="UP000009136"/>
    </source>
</evidence>
<feature type="region of interest" description="Disordered" evidence="2">
    <location>
        <begin position="922"/>
        <end position="945"/>
    </location>
</feature>